<reference evidence="8 9" key="1">
    <citation type="submission" date="2013-07" db="EMBL/GenBank/DDBJ databases">
        <authorList>
            <consortium name="DOE Joint Genome Institute"/>
            <person name="Reeve W."/>
            <person name="Huntemann M."/>
            <person name="Han J."/>
            <person name="Chen A."/>
            <person name="Kyrpides N."/>
            <person name="Mavromatis K."/>
            <person name="Markowitz V."/>
            <person name="Palaniappan K."/>
            <person name="Ivanova N."/>
            <person name="Schaumberg A."/>
            <person name="Pati A."/>
            <person name="Liolios K."/>
            <person name="Nordberg H.P."/>
            <person name="Cantor M.N."/>
            <person name="Hua S.X."/>
            <person name="Woyke T."/>
        </authorList>
    </citation>
    <scope>NUCLEOTIDE SEQUENCE [LARGE SCALE GENOMIC DNA]</scope>
    <source>
        <strain evidence="8 9">DSM 43889</strain>
    </source>
</reference>
<protein>
    <submittedName>
        <fullName evidence="8">Amino acid/polyamine/organocation transporter, APC superfamily (TC 2.A.3)</fullName>
    </submittedName>
</protein>
<dbReference type="Pfam" id="PF13520">
    <property type="entry name" value="AA_permease_2"/>
    <property type="match status" value="1"/>
</dbReference>
<proteinExistence type="predicted"/>
<feature type="transmembrane region" description="Helical" evidence="7">
    <location>
        <begin position="248"/>
        <end position="272"/>
    </location>
</feature>
<dbReference type="InterPro" id="IPR002293">
    <property type="entry name" value="AA/rel_permease1"/>
</dbReference>
<evidence type="ECO:0000256" key="6">
    <source>
        <dbReference type="SAM" id="MobiDB-lite"/>
    </source>
</evidence>
<reference evidence="8 9" key="2">
    <citation type="submission" date="2022-06" db="EMBL/GenBank/DDBJ databases">
        <title>Genomic Encyclopedia of Type Strains, Phase I: the one thousand microbial genomes (KMG-I) project.</title>
        <authorList>
            <person name="Kyrpides N."/>
        </authorList>
    </citation>
    <scope>NUCLEOTIDE SEQUENCE [LARGE SCALE GENOMIC DNA]</scope>
    <source>
        <strain evidence="8 9">DSM 43889</strain>
    </source>
</reference>
<feature type="transmembrane region" description="Helical" evidence="7">
    <location>
        <begin position="428"/>
        <end position="449"/>
    </location>
</feature>
<gene>
    <name evidence="8" type="ORF">G443_002789</name>
</gene>
<feature type="transmembrane region" description="Helical" evidence="7">
    <location>
        <begin position="401"/>
        <end position="422"/>
    </location>
</feature>
<keyword evidence="2" id="KW-1003">Cell membrane</keyword>
<keyword evidence="9" id="KW-1185">Reference proteome</keyword>
<evidence type="ECO:0000313" key="9">
    <source>
        <dbReference type="Proteomes" id="UP000791080"/>
    </source>
</evidence>
<dbReference type="PIRSF" id="PIRSF006060">
    <property type="entry name" value="AA_transporter"/>
    <property type="match status" value="1"/>
</dbReference>
<keyword evidence="3 7" id="KW-0812">Transmembrane</keyword>
<dbReference type="PANTHER" id="PTHR42770">
    <property type="entry name" value="AMINO ACID TRANSPORTER-RELATED"/>
    <property type="match status" value="1"/>
</dbReference>
<feature type="transmembrane region" description="Helical" evidence="7">
    <location>
        <begin position="292"/>
        <end position="322"/>
    </location>
</feature>
<keyword evidence="4 7" id="KW-1133">Transmembrane helix</keyword>
<dbReference type="InterPro" id="IPR050367">
    <property type="entry name" value="APC_superfamily"/>
</dbReference>
<feature type="region of interest" description="Disordered" evidence="6">
    <location>
        <begin position="1"/>
        <end position="23"/>
    </location>
</feature>
<sequence length="473" mass="49339">MVMAASEMSERGSDEPSSRDGQPALRRVMGTRLLLLFVIGNILGTGIYALTGRVAGAVGGALWVPFLVAFLVAFLTAFSYAELVGRYPRAAGAALYAHRAFRRPFLTFMVAFAVMCSGITSAASAARAVSGDYLQQFVSVPWLAVAVGFLVVLALVNFRGVVESLATNVVLTVVELAGLLIVVGIGVGAVASGAGEPARLLEFNAEQGPLLAVTSATALAFFALVGFEDSVNLAEEARDPARVFPRGLFWGLGITGLVYLAVALTTSLLVPTDVLAGSTGPLLEVVRAGAPAFPLIVFSAIAICAVTNSALMNMLMASRLLYGMARERIIPGRFGLVHPRRRTPWVAIVVTTAVAVVLVSTVDIALLGGTTSLMLLVVFTVVNVAVLVLRREPVAHPHFRAPTALPVLGAATCLYLASPLTGRPVEEYVVAAVLLAVGVGLWALNRFVLGRAARGGRSAARPPEPSPSEGGPE</sequence>
<evidence type="ECO:0000256" key="3">
    <source>
        <dbReference type="ARBA" id="ARBA00022692"/>
    </source>
</evidence>
<feature type="transmembrane region" description="Helical" evidence="7">
    <location>
        <begin position="138"/>
        <end position="158"/>
    </location>
</feature>
<feature type="transmembrane region" description="Helical" evidence="7">
    <location>
        <begin position="62"/>
        <end position="84"/>
    </location>
</feature>
<evidence type="ECO:0000256" key="1">
    <source>
        <dbReference type="ARBA" id="ARBA00004651"/>
    </source>
</evidence>
<keyword evidence="5 7" id="KW-0472">Membrane</keyword>
<evidence type="ECO:0000256" key="5">
    <source>
        <dbReference type="ARBA" id="ARBA00023136"/>
    </source>
</evidence>
<accession>A0ABT1JK14</accession>
<organism evidence="8 9">
    <name type="scientific">Actinoalloteichus caeruleus DSM 43889</name>
    <dbReference type="NCBI Taxonomy" id="1120930"/>
    <lineage>
        <taxon>Bacteria</taxon>
        <taxon>Bacillati</taxon>
        <taxon>Actinomycetota</taxon>
        <taxon>Actinomycetes</taxon>
        <taxon>Pseudonocardiales</taxon>
        <taxon>Pseudonocardiaceae</taxon>
        <taxon>Actinoalloteichus</taxon>
        <taxon>Actinoalloteichus cyanogriseus</taxon>
    </lineage>
</organism>
<feature type="transmembrane region" description="Helical" evidence="7">
    <location>
        <begin position="210"/>
        <end position="227"/>
    </location>
</feature>
<dbReference type="EMBL" id="AUBJ02000001">
    <property type="protein sequence ID" value="MCP2332519.1"/>
    <property type="molecule type" value="Genomic_DNA"/>
</dbReference>
<evidence type="ECO:0000256" key="4">
    <source>
        <dbReference type="ARBA" id="ARBA00022989"/>
    </source>
</evidence>
<dbReference type="PANTHER" id="PTHR42770:SF11">
    <property type="entry name" value="INNER MEMBRANE TRANSPORT PROTEIN YBAT"/>
    <property type="match status" value="1"/>
</dbReference>
<feature type="transmembrane region" description="Helical" evidence="7">
    <location>
        <begin position="372"/>
        <end position="389"/>
    </location>
</feature>
<feature type="compositionally biased region" description="Basic and acidic residues" evidence="6">
    <location>
        <begin position="8"/>
        <end position="18"/>
    </location>
</feature>
<dbReference type="Gene3D" id="1.20.1740.10">
    <property type="entry name" value="Amino acid/polyamine transporter I"/>
    <property type="match status" value="1"/>
</dbReference>
<feature type="transmembrane region" description="Helical" evidence="7">
    <location>
        <begin position="343"/>
        <end position="366"/>
    </location>
</feature>
<evidence type="ECO:0000256" key="2">
    <source>
        <dbReference type="ARBA" id="ARBA00022475"/>
    </source>
</evidence>
<feature type="transmembrane region" description="Helical" evidence="7">
    <location>
        <begin position="105"/>
        <end position="126"/>
    </location>
</feature>
<evidence type="ECO:0000256" key="7">
    <source>
        <dbReference type="SAM" id="Phobius"/>
    </source>
</evidence>
<dbReference type="Proteomes" id="UP000791080">
    <property type="component" value="Unassembled WGS sequence"/>
</dbReference>
<name>A0ABT1JK14_ACTCY</name>
<feature type="transmembrane region" description="Helical" evidence="7">
    <location>
        <begin position="33"/>
        <end position="50"/>
    </location>
</feature>
<evidence type="ECO:0000313" key="8">
    <source>
        <dbReference type="EMBL" id="MCP2332519.1"/>
    </source>
</evidence>
<comment type="caution">
    <text evidence="8">The sequence shown here is derived from an EMBL/GenBank/DDBJ whole genome shotgun (WGS) entry which is preliminary data.</text>
</comment>
<feature type="transmembrane region" description="Helical" evidence="7">
    <location>
        <begin position="165"/>
        <end position="190"/>
    </location>
</feature>
<comment type="subcellular location">
    <subcellularLocation>
        <location evidence="1">Cell membrane</location>
        <topology evidence="1">Multi-pass membrane protein</topology>
    </subcellularLocation>
</comment>